<reference evidence="8 9" key="1">
    <citation type="submission" date="2023-09" db="EMBL/GenBank/DDBJ databases">
        <title>Complete Genome and Methylome dissection of Bacillus brevis NEB573 original source of BbsI restriction endonuclease.</title>
        <authorList>
            <person name="Fomenkov A."/>
            <person name="Roberts R.D."/>
        </authorList>
    </citation>
    <scope>NUCLEOTIDE SEQUENCE [LARGE SCALE GENOMIC DNA]</scope>
    <source>
        <strain evidence="8 9">NEB573</strain>
    </source>
</reference>
<name>A0ABY9T2X5_BREBE</name>
<proteinExistence type="inferred from homology"/>
<keyword evidence="4" id="KW-0143">Chaperone</keyword>
<keyword evidence="8" id="KW-0966">Cell projection</keyword>
<keyword evidence="8" id="KW-0282">Flagellum</keyword>
<evidence type="ECO:0000256" key="3">
    <source>
        <dbReference type="ARBA" id="ARBA00022795"/>
    </source>
</evidence>
<comment type="similarity">
    <text evidence="6">Belongs to the bacillales FliT family.</text>
</comment>
<dbReference type="Pfam" id="PF05400">
    <property type="entry name" value="FliT"/>
    <property type="match status" value="1"/>
</dbReference>
<evidence type="ECO:0000256" key="7">
    <source>
        <dbReference type="ARBA" id="ARBA00093797"/>
    </source>
</evidence>
<evidence type="ECO:0000256" key="6">
    <source>
        <dbReference type="ARBA" id="ARBA00093785"/>
    </source>
</evidence>
<evidence type="ECO:0000256" key="1">
    <source>
        <dbReference type="ARBA" id="ARBA00004514"/>
    </source>
</evidence>
<protein>
    <recommendedName>
        <fullName evidence="7">Flagellar protein FliT</fullName>
    </recommendedName>
</protein>
<keyword evidence="2" id="KW-0963">Cytoplasm</keyword>
<keyword evidence="9" id="KW-1185">Reference proteome</keyword>
<dbReference type="EMBL" id="CP134050">
    <property type="protein sequence ID" value="WNC14454.1"/>
    <property type="molecule type" value="Genomic_DNA"/>
</dbReference>
<comment type="function">
    <text evidence="5">May act as an export chaperone for the filament capping protein FliD.</text>
</comment>
<evidence type="ECO:0000313" key="9">
    <source>
        <dbReference type="Proteomes" id="UP001256827"/>
    </source>
</evidence>
<comment type="subcellular location">
    <subcellularLocation>
        <location evidence="1">Cytoplasm</location>
        <location evidence="1">Cytosol</location>
    </subcellularLocation>
</comment>
<evidence type="ECO:0000313" key="8">
    <source>
        <dbReference type="EMBL" id="WNC14454.1"/>
    </source>
</evidence>
<evidence type="ECO:0000256" key="2">
    <source>
        <dbReference type="ARBA" id="ARBA00022490"/>
    </source>
</evidence>
<evidence type="ECO:0000256" key="5">
    <source>
        <dbReference type="ARBA" id="ARBA00093765"/>
    </source>
</evidence>
<dbReference type="Proteomes" id="UP001256827">
    <property type="component" value="Chromosome"/>
</dbReference>
<keyword evidence="3" id="KW-1005">Bacterial flagellum biogenesis</keyword>
<dbReference type="InterPro" id="IPR008622">
    <property type="entry name" value="FliT"/>
</dbReference>
<organism evidence="8 9">
    <name type="scientific">Brevibacillus brevis</name>
    <name type="common">Bacillus brevis</name>
    <dbReference type="NCBI Taxonomy" id="1393"/>
    <lineage>
        <taxon>Bacteria</taxon>
        <taxon>Bacillati</taxon>
        <taxon>Bacillota</taxon>
        <taxon>Bacilli</taxon>
        <taxon>Bacillales</taxon>
        <taxon>Paenibacillaceae</taxon>
        <taxon>Brevibacillus</taxon>
    </lineage>
</organism>
<gene>
    <name evidence="8" type="primary">fliT</name>
    <name evidence="8" type="ORF">RGB73_27955</name>
</gene>
<sequence>MENNQLEALLQTILDQTVALESSVLDENSEPDEWSRLLDERQQTMDQLSELIDRGTALSEDQKRNYIAKAYAIDQRLEPVMNGRKETLGEKIGSITSTKNTVKKYNHYSNIAYFSSFFDQKK</sequence>
<keyword evidence="8" id="KW-0969">Cilium</keyword>
<evidence type="ECO:0000256" key="4">
    <source>
        <dbReference type="ARBA" id="ARBA00023186"/>
    </source>
</evidence>
<dbReference type="RefSeq" id="WP_310766551.1">
    <property type="nucleotide sequence ID" value="NZ_CP134050.1"/>
</dbReference>
<accession>A0ABY9T2X5</accession>